<evidence type="ECO:0000259" key="5">
    <source>
        <dbReference type="Pfam" id="PF13693"/>
    </source>
</evidence>
<reference evidence="6 7" key="1">
    <citation type="submission" date="2024-09" db="EMBL/GenBank/DDBJ databases">
        <title>Genomes of Rahnella.</title>
        <authorList>
            <person name="Mnguni F.C."/>
            <person name="Shin G.Y."/>
            <person name="Coutinho T."/>
        </authorList>
    </citation>
    <scope>NUCLEOTIDE SEQUENCE [LARGE SCALE GENOMIC DNA]</scope>
    <source>
        <strain evidence="6 7">20WA0057</strain>
    </source>
</reference>
<dbReference type="InterPro" id="IPR038722">
    <property type="entry name" value="Ner_HTH_dom"/>
</dbReference>
<feature type="domain" description="Ner winged helix-turn-helix DNA-binding" evidence="5">
    <location>
        <begin position="1"/>
        <end position="29"/>
    </location>
</feature>
<accession>A0ABW6CH24</accession>
<keyword evidence="3" id="KW-0804">Transcription</keyword>
<evidence type="ECO:0000256" key="2">
    <source>
        <dbReference type="ARBA" id="ARBA00023125"/>
    </source>
</evidence>
<feature type="region of interest" description="Disordered" evidence="4">
    <location>
        <begin position="1"/>
        <end position="23"/>
    </location>
</feature>
<proteinExistence type="predicted"/>
<evidence type="ECO:0000313" key="6">
    <source>
        <dbReference type="EMBL" id="MFD3226439.1"/>
    </source>
</evidence>
<comment type="caution">
    <text evidence="6">The sequence shown here is derived from an EMBL/GenBank/DDBJ whole genome shotgun (WGS) entry which is preliminary data.</text>
</comment>
<evidence type="ECO:0000313" key="7">
    <source>
        <dbReference type="Proteomes" id="UP001598201"/>
    </source>
</evidence>
<name>A0ABW6CH24_RAHSY</name>
<dbReference type="Pfam" id="PF13693">
    <property type="entry name" value="HTH_35"/>
    <property type="match status" value="1"/>
</dbReference>
<keyword evidence="7" id="KW-1185">Reference proteome</keyword>
<gene>
    <name evidence="6" type="ORF">ACFPK4_23130</name>
</gene>
<dbReference type="RefSeq" id="WP_121019859.1">
    <property type="nucleotide sequence ID" value="NZ_JAADJV010000003.1"/>
</dbReference>
<dbReference type="Proteomes" id="UP001598201">
    <property type="component" value="Unassembled WGS sequence"/>
</dbReference>
<protein>
    <submittedName>
        <fullName evidence="6">Helix-turn-helix domain-containing protein</fullName>
    </submittedName>
</protein>
<keyword evidence="1" id="KW-0805">Transcription regulation</keyword>
<evidence type="ECO:0000256" key="4">
    <source>
        <dbReference type="SAM" id="MobiDB-lite"/>
    </source>
</evidence>
<organism evidence="6 7">
    <name type="scientific">Rahnella sp. (strain Y9602)</name>
    <dbReference type="NCBI Taxonomy" id="2703885"/>
    <lineage>
        <taxon>Bacteria</taxon>
        <taxon>Pseudomonadati</taxon>
        <taxon>Pseudomonadota</taxon>
        <taxon>Gammaproteobacteria</taxon>
        <taxon>Enterobacterales</taxon>
        <taxon>Yersiniaceae</taxon>
        <taxon>Rahnella</taxon>
    </lineage>
</organism>
<sequence>MLAAASRAVGLNPSTLSSALSGPWTKGEMRKLQTGREMCPFLHSFQKYMTCNQVKISSVTFVLIVAGGCLTKN</sequence>
<evidence type="ECO:0000256" key="1">
    <source>
        <dbReference type="ARBA" id="ARBA00023015"/>
    </source>
</evidence>
<keyword evidence="2" id="KW-0238">DNA-binding</keyword>
<evidence type="ECO:0000256" key="3">
    <source>
        <dbReference type="ARBA" id="ARBA00023163"/>
    </source>
</evidence>
<dbReference type="EMBL" id="JBHUCJ010000087">
    <property type="protein sequence ID" value="MFD3226439.1"/>
    <property type="molecule type" value="Genomic_DNA"/>
</dbReference>